<protein>
    <submittedName>
        <fullName evidence="1">Uncharacterized protein</fullName>
    </submittedName>
</protein>
<sequence>MLFIKASTLTLGLFSGLSSAHYSIQPSSTDGLQLIDDQRLPDRRCASDPDDNEAFTLPLALELAEETGTNTTTELVTEAFEGAPSQLSQFASILTGAYTGTASVAAAIWNRSHQKDCSYHAGNIDGWRYEYHATDRNCEATAQKKIIEGAIRHYLNTVEDNKACGTQCLTLDTNAGYVKLGKEGVFDSSAYCGPSLNSEGCASGL</sequence>
<proteinExistence type="predicted"/>
<evidence type="ECO:0000313" key="2">
    <source>
        <dbReference type="Proteomes" id="UP001177260"/>
    </source>
</evidence>
<evidence type="ECO:0000313" key="1">
    <source>
        <dbReference type="EMBL" id="KAK1143940.1"/>
    </source>
</evidence>
<gene>
    <name evidence="1" type="ORF">N8T08_005849</name>
</gene>
<keyword evidence="2" id="KW-1185">Reference proteome</keyword>
<accession>A0ACC3B1A0</accession>
<name>A0ACC3B1A0_9EURO</name>
<dbReference type="Proteomes" id="UP001177260">
    <property type="component" value="Unassembled WGS sequence"/>
</dbReference>
<organism evidence="1 2">
    <name type="scientific">Aspergillus melleus</name>
    <dbReference type="NCBI Taxonomy" id="138277"/>
    <lineage>
        <taxon>Eukaryota</taxon>
        <taxon>Fungi</taxon>
        <taxon>Dikarya</taxon>
        <taxon>Ascomycota</taxon>
        <taxon>Pezizomycotina</taxon>
        <taxon>Eurotiomycetes</taxon>
        <taxon>Eurotiomycetidae</taxon>
        <taxon>Eurotiales</taxon>
        <taxon>Aspergillaceae</taxon>
        <taxon>Aspergillus</taxon>
        <taxon>Aspergillus subgen. Circumdati</taxon>
    </lineage>
</organism>
<reference evidence="1 2" key="1">
    <citation type="journal article" date="2023" name="ACS Omega">
        <title>Identification of the Neoaspergillic Acid Biosynthesis Gene Cluster by Establishing an In Vitro CRISPR-Ribonucleoprotein Genetic System in Aspergillus melleus.</title>
        <authorList>
            <person name="Yuan B."/>
            <person name="Grau M.F."/>
            <person name="Murata R.M."/>
            <person name="Torok T."/>
            <person name="Venkateswaran K."/>
            <person name="Stajich J.E."/>
            <person name="Wang C.C.C."/>
        </authorList>
    </citation>
    <scope>NUCLEOTIDE SEQUENCE [LARGE SCALE GENOMIC DNA]</scope>
    <source>
        <strain evidence="1 2">IMV 1140</strain>
    </source>
</reference>
<dbReference type="EMBL" id="JAOPJF010000034">
    <property type="protein sequence ID" value="KAK1143940.1"/>
    <property type="molecule type" value="Genomic_DNA"/>
</dbReference>
<comment type="caution">
    <text evidence="1">The sequence shown here is derived from an EMBL/GenBank/DDBJ whole genome shotgun (WGS) entry which is preliminary data.</text>
</comment>